<keyword evidence="3" id="KW-1185">Reference proteome</keyword>
<accession>A0A1I0PMR1</accession>
<evidence type="ECO:0000259" key="1">
    <source>
        <dbReference type="Pfam" id="PF00148"/>
    </source>
</evidence>
<dbReference type="InterPro" id="IPR000510">
    <property type="entry name" value="Nase/OxRdtase_comp1"/>
</dbReference>
<dbReference type="PANTHER" id="PTHR42956:SF1">
    <property type="entry name" value="NITROGENASE IRON-MOLYBDENUM COFACTOR BIOSYNTHESIS PROTEIN NIFE"/>
    <property type="match status" value="1"/>
</dbReference>
<dbReference type="InterPro" id="IPR049939">
    <property type="entry name" value="NifE-like"/>
</dbReference>
<organism evidence="2 3">
    <name type="scientific">[Clostridium] fimetarium</name>
    <dbReference type="NCBI Taxonomy" id="99656"/>
    <lineage>
        <taxon>Bacteria</taxon>
        <taxon>Bacillati</taxon>
        <taxon>Bacillota</taxon>
        <taxon>Clostridia</taxon>
        <taxon>Lachnospirales</taxon>
        <taxon>Lachnospiraceae</taxon>
    </lineage>
</organism>
<reference evidence="2 3" key="1">
    <citation type="submission" date="2016-10" db="EMBL/GenBank/DDBJ databases">
        <authorList>
            <person name="de Groot N.N."/>
        </authorList>
    </citation>
    <scope>NUCLEOTIDE SEQUENCE [LARGE SCALE GENOMIC DNA]</scope>
    <source>
        <strain evidence="2 3">DSM 9179</strain>
    </source>
</reference>
<dbReference type="Pfam" id="PF00148">
    <property type="entry name" value="Oxidored_nitro"/>
    <property type="match status" value="1"/>
</dbReference>
<protein>
    <submittedName>
        <fullName evidence="2">Nitrogenase molybdenum-iron protein beta chain</fullName>
    </submittedName>
</protein>
<dbReference type="RefSeq" id="WP_092452774.1">
    <property type="nucleotide sequence ID" value="NZ_FOJI01000005.1"/>
</dbReference>
<dbReference type="PANTHER" id="PTHR42956">
    <property type="entry name" value="NITROGENASE IRON-MOLYBDENUM COFACTOR BIOSYNTHESIS PROTEIN NIFE"/>
    <property type="match status" value="1"/>
</dbReference>
<dbReference type="OrthoDB" id="9802175at2"/>
<name>A0A1I0PMR1_9FIRM</name>
<dbReference type="SUPFAM" id="SSF53807">
    <property type="entry name" value="Helical backbone' metal receptor"/>
    <property type="match status" value="1"/>
</dbReference>
<gene>
    <name evidence="2" type="ORF">SAMN05421659_105203</name>
</gene>
<dbReference type="Gene3D" id="3.40.50.1980">
    <property type="entry name" value="Nitrogenase molybdenum iron protein domain"/>
    <property type="match status" value="3"/>
</dbReference>
<evidence type="ECO:0000313" key="3">
    <source>
        <dbReference type="Proteomes" id="UP000199701"/>
    </source>
</evidence>
<dbReference type="AlphaFoldDB" id="A0A1I0PMR1"/>
<feature type="domain" description="Nitrogenase/oxidoreductase component 1" evidence="1">
    <location>
        <begin position="12"/>
        <end position="439"/>
    </location>
</feature>
<proteinExistence type="predicted"/>
<dbReference type="STRING" id="99656.SAMN05421659_105203"/>
<dbReference type="EMBL" id="FOJI01000005">
    <property type="protein sequence ID" value="SEW15690.1"/>
    <property type="molecule type" value="Genomic_DNA"/>
</dbReference>
<dbReference type="GO" id="GO:0016491">
    <property type="term" value="F:oxidoreductase activity"/>
    <property type="evidence" value="ECO:0007669"/>
    <property type="project" value="InterPro"/>
</dbReference>
<sequence>MSTFIERPRSACALSGALAAISTLPGVIPIIHSTLGCGGGLAGATSFGAGYLGSGYCGGSSAPSSGITEKEIVFGGDKRLHEQITATLEIMEGELFVVTTGCMTEMIGDDVESIVSEFSEAKKPVIAISTPSFVGDSYVGYEILLDGIFNKYLPISNEKDDKLVNIFGLVPGYDPFFRGDLEEISRLLRSIGLRVNTFVTPDQTFENIKRAPSAGFNIVFSHIYAGEFVRKFEAKHGTPFLETNLPVGAEATDCFLYEIGERMGIGLEIIEALIEKENKEYYGYFSRAADVFSDGDMKYYAVGVTNSNYVIPLTSFLQKELGWVVLDSFVTDRLTNRQKESLKKIYEKEFLDSELIFETDTSKIAKTITKYLPDNQGQRYFDAIEPLYIVGSSLEKGLSTKRNAPLLGISFPVYNRIILDRGYAGYRGGLHLFEDLISVIVSPR</sequence>
<dbReference type="Proteomes" id="UP000199701">
    <property type="component" value="Unassembled WGS sequence"/>
</dbReference>
<evidence type="ECO:0000313" key="2">
    <source>
        <dbReference type="EMBL" id="SEW15690.1"/>
    </source>
</evidence>